<dbReference type="PANTHER" id="PTHR34597">
    <property type="entry name" value="SLR1661 PROTEIN"/>
    <property type="match status" value="1"/>
</dbReference>
<dbReference type="PROSITE" id="PS51779">
    <property type="entry name" value="POTRA"/>
    <property type="match status" value="1"/>
</dbReference>
<evidence type="ECO:0000256" key="1">
    <source>
        <dbReference type="ARBA" id="ARBA00004442"/>
    </source>
</evidence>
<dbReference type="GO" id="GO:0009279">
    <property type="term" value="C:cell outer membrane"/>
    <property type="evidence" value="ECO:0007669"/>
    <property type="project" value="UniProtKB-SubCell"/>
</dbReference>
<dbReference type="GO" id="GO:0046819">
    <property type="term" value="P:protein secretion by the type V secretion system"/>
    <property type="evidence" value="ECO:0007669"/>
    <property type="project" value="TreeGrafter"/>
</dbReference>
<keyword evidence="7" id="KW-0472">Membrane</keyword>
<dbReference type="GO" id="GO:0008320">
    <property type="term" value="F:protein transmembrane transporter activity"/>
    <property type="evidence" value="ECO:0007669"/>
    <property type="project" value="TreeGrafter"/>
</dbReference>
<keyword evidence="8" id="KW-0998">Cell outer membrane</keyword>
<dbReference type="AlphaFoldDB" id="A0A6S6XWP8"/>
<sequence length="526" mass="57359">MPSRFGRLRLLSLLYSLIAVSSIAQEIPKFPISRFNVEGNTLLSSAQVESLVQPFSGTEKDFGDVQRALEALEEGYRKEGYTTVSVLLPEQVLERGEVLLRVVEGRISKVDVTNNAFFDAANIRASLPGLREGTSPRVDDLSASLRVANENPAKKIALQLTPGDQEDEVIAKLKVTDEKLWKAGMTVDNTGTAQTGQNRLGLSYQHANLWNRDHVLTLQYQTSPGQHASDVKVYALAYRLPLYGMGDSLDLYTTDSNVNAGSIAVGPFDLAITGKGKSFGARYTWNLKRRGDYEHNVVFGLEEKKFENSIGVGALQLGNDLDIRPLSVQYSGKLAQPGSEFSFYGTYVHNLPGGGNGDQAAISKARAGADAEYQVVRGGLTLSRTLGADWQARLAVTAQWADKPLIPGEQFGVGGAASVRGFLEREVASDKGQQASLELYSPELCAGFSSAQRCRALAFYDLGSVYRIKPLPGEQAREHISSLGVGLRWAYTKDAAFQADYAKVQNPGGAVKRGDWRVHARFGYFF</sequence>
<dbReference type="Gene3D" id="3.10.20.310">
    <property type="entry name" value="membrane protein fhac"/>
    <property type="match status" value="1"/>
</dbReference>
<dbReference type="KEGG" id="doe:DENOEST_2209"/>
<dbReference type="InterPro" id="IPR034746">
    <property type="entry name" value="POTRA"/>
</dbReference>
<dbReference type="Gene3D" id="2.40.160.50">
    <property type="entry name" value="membrane protein fhac: a member of the omp85/tpsb transporter family"/>
    <property type="match status" value="1"/>
</dbReference>
<evidence type="ECO:0000256" key="5">
    <source>
        <dbReference type="ARBA" id="ARBA00022692"/>
    </source>
</evidence>
<evidence type="ECO:0000256" key="7">
    <source>
        <dbReference type="ARBA" id="ARBA00023136"/>
    </source>
</evidence>
<evidence type="ECO:0000256" key="3">
    <source>
        <dbReference type="ARBA" id="ARBA00022448"/>
    </source>
</evidence>
<dbReference type="PANTHER" id="PTHR34597:SF6">
    <property type="entry name" value="BLR6126 PROTEIN"/>
    <property type="match status" value="1"/>
</dbReference>
<evidence type="ECO:0000256" key="2">
    <source>
        <dbReference type="ARBA" id="ARBA00009055"/>
    </source>
</evidence>
<gene>
    <name evidence="9" type="ORF">DENOEST_2209</name>
</gene>
<evidence type="ECO:0000256" key="8">
    <source>
        <dbReference type="ARBA" id="ARBA00023237"/>
    </source>
</evidence>
<dbReference type="RefSeq" id="WP_145770915.1">
    <property type="nucleotide sequence ID" value="NZ_LR778301.1"/>
</dbReference>
<keyword evidence="10" id="KW-1185">Reference proteome</keyword>
<organism evidence="9 10">
    <name type="scientific">Denitratisoma oestradiolicum</name>
    <dbReference type="NCBI Taxonomy" id="311182"/>
    <lineage>
        <taxon>Bacteria</taxon>
        <taxon>Pseudomonadati</taxon>
        <taxon>Pseudomonadota</taxon>
        <taxon>Betaproteobacteria</taxon>
        <taxon>Nitrosomonadales</taxon>
        <taxon>Sterolibacteriaceae</taxon>
        <taxon>Denitratisoma</taxon>
    </lineage>
</organism>
<dbReference type="GO" id="GO:0098046">
    <property type="term" value="C:type V protein secretion system complex"/>
    <property type="evidence" value="ECO:0007669"/>
    <property type="project" value="TreeGrafter"/>
</dbReference>
<dbReference type="OrthoDB" id="5664954at2"/>
<accession>A0A6S6XWP8</accession>
<dbReference type="EMBL" id="LR778301">
    <property type="protein sequence ID" value="CAB1369374.1"/>
    <property type="molecule type" value="Genomic_DNA"/>
</dbReference>
<protein>
    <submittedName>
        <fullName evidence="9">Uncharacterized protein</fullName>
    </submittedName>
</protein>
<comment type="subcellular location">
    <subcellularLocation>
        <location evidence="1">Cell outer membrane</location>
    </subcellularLocation>
</comment>
<keyword evidence="5" id="KW-0812">Transmembrane</keyword>
<dbReference type="Proteomes" id="UP000515733">
    <property type="component" value="Chromosome"/>
</dbReference>
<reference evidence="9 10" key="1">
    <citation type="submission" date="2020-03" db="EMBL/GenBank/DDBJ databases">
        <authorList>
            <consortium name="Genoscope - CEA"/>
            <person name="William W."/>
        </authorList>
    </citation>
    <scope>NUCLEOTIDE SEQUENCE [LARGE SCALE GENOMIC DNA]</scope>
    <source>
        <strain evidence="10">DSM 16959</strain>
    </source>
</reference>
<comment type="similarity">
    <text evidence="2">Belongs to the TPS (TC 1.B.20) family.</text>
</comment>
<proteinExistence type="inferred from homology"/>
<evidence type="ECO:0000256" key="6">
    <source>
        <dbReference type="ARBA" id="ARBA00022927"/>
    </source>
</evidence>
<keyword evidence="3" id="KW-0813">Transport</keyword>
<name>A0A6S6XWP8_9PROT</name>
<dbReference type="InterPro" id="IPR005565">
    <property type="entry name" value="Hemolysn_activator_HlyB_C"/>
</dbReference>
<dbReference type="Pfam" id="PF08479">
    <property type="entry name" value="POTRA_2"/>
    <property type="match status" value="1"/>
</dbReference>
<dbReference type="Pfam" id="PF03865">
    <property type="entry name" value="ShlB"/>
    <property type="match status" value="1"/>
</dbReference>
<evidence type="ECO:0000256" key="4">
    <source>
        <dbReference type="ARBA" id="ARBA00022452"/>
    </source>
</evidence>
<keyword evidence="6" id="KW-0653">Protein transport</keyword>
<evidence type="ECO:0000313" key="10">
    <source>
        <dbReference type="Proteomes" id="UP000515733"/>
    </source>
</evidence>
<dbReference type="InterPro" id="IPR051544">
    <property type="entry name" value="TPS_OM_transporter"/>
</dbReference>
<dbReference type="InterPro" id="IPR013686">
    <property type="entry name" value="Polypept-transport_assoc_ShlB"/>
</dbReference>
<keyword evidence="4" id="KW-1134">Transmembrane beta strand</keyword>
<evidence type="ECO:0000313" key="9">
    <source>
        <dbReference type="EMBL" id="CAB1369374.1"/>
    </source>
</evidence>